<reference evidence="8 9" key="1">
    <citation type="submission" date="2017-04" db="EMBL/GenBank/DDBJ databases">
        <title>Comparative genome analysis of Subtercola boreus.</title>
        <authorList>
            <person name="Cho Y.-J."/>
            <person name="Cho A."/>
            <person name="Kim O.-S."/>
            <person name="Lee J.-I."/>
        </authorList>
    </citation>
    <scope>NUCLEOTIDE SEQUENCE [LARGE SCALE GENOMIC DNA]</scope>
    <source>
        <strain evidence="8 9">P27444</strain>
    </source>
</reference>
<evidence type="ECO:0000256" key="1">
    <source>
        <dbReference type="ARBA" id="ARBA00010088"/>
    </source>
</evidence>
<name>A0A3E0VE22_9MICO</name>
<dbReference type="PANTHER" id="PTHR43248:SF29">
    <property type="entry name" value="TRIPEPTIDYL AMINOPEPTIDASE"/>
    <property type="match status" value="1"/>
</dbReference>
<feature type="signal peptide" evidence="5">
    <location>
        <begin position="1"/>
        <end position="31"/>
    </location>
</feature>
<comment type="similarity">
    <text evidence="1">Belongs to the peptidase S33 family.</text>
</comment>
<evidence type="ECO:0000259" key="7">
    <source>
        <dbReference type="Pfam" id="PF08386"/>
    </source>
</evidence>
<dbReference type="Gene3D" id="3.40.50.1820">
    <property type="entry name" value="alpha/beta hydrolase"/>
    <property type="match status" value="1"/>
</dbReference>
<dbReference type="OrthoDB" id="3252468at2"/>
<feature type="domain" description="Peptidase S33 tripeptidyl aminopeptidase-like C-terminal" evidence="7">
    <location>
        <begin position="449"/>
        <end position="533"/>
    </location>
</feature>
<keyword evidence="2 5" id="KW-0732">Signal</keyword>
<dbReference type="Pfam" id="PF00561">
    <property type="entry name" value="Abhydrolase_1"/>
    <property type="match status" value="1"/>
</dbReference>
<protein>
    <submittedName>
        <fullName evidence="8">Uncharacterized protein</fullName>
    </submittedName>
</protein>
<dbReference type="InterPro" id="IPR013595">
    <property type="entry name" value="Pept_S33_TAP-like_C"/>
</dbReference>
<gene>
    <name evidence="8" type="ORF">B7R21_16805</name>
</gene>
<evidence type="ECO:0000256" key="2">
    <source>
        <dbReference type="ARBA" id="ARBA00022729"/>
    </source>
</evidence>
<feature type="chain" id="PRO_5038771643" evidence="5">
    <location>
        <begin position="32"/>
        <end position="578"/>
    </location>
</feature>
<feature type="region of interest" description="Disordered" evidence="4">
    <location>
        <begin position="552"/>
        <end position="578"/>
    </location>
</feature>
<keyword evidence="3" id="KW-0378">Hydrolase</keyword>
<feature type="region of interest" description="Disordered" evidence="4">
    <location>
        <begin position="527"/>
        <end position="546"/>
    </location>
</feature>
<dbReference type="AlphaFoldDB" id="A0A3E0VE22"/>
<proteinExistence type="inferred from homology"/>
<evidence type="ECO:0000256" key="4">
    <source>
        <dbReference type="SAM" id="MobiDB-lite"/>
    </source>
</evidence>
<dbReference type="SUPFAM" id="SSF53474">
    <property type="entry name" value="alpha/beta-Hydrolases"/>
    <property type="match status" value="1"/>
</dbReference>
<dbReference type="InterPro" id="IPR051601">
    <property type="entry name" value="Serine_prot/Carboxylest_S33"/>
</dbReference>
<evidence type="ECO:0000313" key="9">
    <source>
        <dbReference type="Proteomes" id="UP000256709"/>
    </source>
</evidence>
<dbReference type="EMBL" id="NBXA01000031">
    <property type="protein sequence ID" value="RFA07117.1"/>
    <property type="molecule type" value="Genomic_DNA"/>
</dbReference>
<evidence type="ECO:0000259" key="6">
    <source>
        <dbReference type="Pfam" id="PF00561"/>
    </source>
</evidence>
<evidence type="ECO:0000256" key="3">
    <source>
        <dbReference type="ARBA" id="ARBA00022801"/>
    </source>
</evidence>
<dbReference type="InterPro" id="IPR029058">
    <property type="entry name" value="AB_hydrolase_fold"/>
</dbReference>
<dbReference type="Proteomes" id="UP000256709">
    <property type="component" value="Unassembled WGS sequence"/>
</dbReference>
<dbReference type="PROSITE" id="PS51257">
    <property type="entry name" value="PROKAR_LIPOPROTEIN"/>
    <property type="match status" value="1"/>
</dbReference>
<dbReference type="PANTHER" id="PTHR43248">
    <property type="entry name" value="2-SUCCINYL-6-HYDROXY-2,4-CYCLOHEXADIENE-1-CARBOXYLATE SYNTHASE"/>
    <property type="match status" value="1"/>
</dbReference>
<comment type="caution">
    <text evidence="8">The sequence shown here is derived from an EMBL/GenBank/DDBJ whole genome shotgun (WGS) entry which is preliminary data.</text>
</comment>
<feature type="domain" description="AB hydrolase-1" evidence="6">
    <location>
        <begin position="120"/>
        <end position="267"/>
    </location>
</feature>
<evidence type="ECO:0000256" key="5">
    <source>
        <dbReference type="SAM" id="SignalP"/>
    </source>
</evidence>
<organism evidence="8 9">
    <name type="scientific">Subtercola boreus</name>
    <dbReference type="NCBI Taxonomy" id="120213"/>
    <lineage>
        <taxon>Bacteria</taxon>
        <taxon>Bacillati</taxon>
        <taxon>Actinomycetota</taxon>
        <taxon>Actinomycetes</taxon>
        <taxon>Micrococcales</taxon>
        <taxon>Microbacteriaceae</taxon>
        <taxon>Subtercola</taxon>
    </lineage>
</organism>
<dbReference type="Pfam" id="PF08386">
    <property type="entry name" value="Abhydrolase_4"/>
    <property type="match status" value="1"/>
</dbReference>
<dbReference type="InterPro" id="IPR000073">
    <property type="entry name" value="AB_hydrolase_1"/>
</dbReference>
<evidence type="ECO:0000313" key="8">
    <source>
        <dbReference type="EMBL" id="RFA07117.1"/>
    </source>
</evidence>
<accession>A0A3E0VE22</accession>
<dbReference type="GO" id="GO:0016787">
    <property type="term" value="F:hydrolase activity"/>
    <property type="evidence" value="ECO:0007669"/>
    <property type="project" value="UniProtKB-KW"/>
</dbReference>
<sequence>MPLFTRGRRPRRGLLATASLLAISSTLTLTACTSPGKEELVQTPDIVSLADSLADQTLAWETCEFEIPLDPPTADVSNVECATIEVPKDWRNVNPADTWDLRISQAKNIDATDPAYNTTLLIHPGGPVSPGLPLAAERQAGTLELRPTTNYVSFDQRGIGQSSIVTCDYEYDPAGGVAGEQESIARACSNDVDVKTITSEQTAYDMDFIRHLLNLPTVTYMGSSYGTWLGAWYGSLFSENIDRMVLDSAIDITQPAIQQNMNAQHVAYDRQFRLHAMNYIARNDATYGLGSDPEAIWDRYFAASAAPEQASAAQMLWYASNAVIAISKNVGYPVIGELVKQVIAESEASAGTTSTEAGPAAAAIRMLDKFDPTVLNPAVIAAGRAQLELQLVPPTDKAETRTFASTVDMIYCNDGEWTQGADFWNEYNTKTAKNEPLTAQLGRLDVPPLCAWWPTEQKMPSPTQKFPETIVLQSELDPLTPYESGVATAAALPNATLIAVDNEGTHGVFPYGTTEVDQPIIDFLLGGERPPQNINAPGHPLPGESSVFESWVPLTESHDDVPRFTSPSEAAEAGTPVS</sequence>